<dbReference type="GO" id="GO:0009252">
    <property type="term" value="P:peptidoglycan biosynthetic process"/>
    <property type="evidence" value="ECO:0007669"/>
    <property type="project" value="UniProtKB-UniRule"/>
</dbReference>
<keyword evidence="3 7" id="KW-0133">Cell shape</keyword>
<dbReference type="Pfam" id="PF01177">
    <property type="entry name" value="Asp_Glu_race"/>
    <property type="match status" value="1"/>
</dbReference>
<evidence type="ECO:0000256" key="6">
    <source>
        <dbReference type="ARBA" id="ARBA00023316"/>
    </source>
</evidence>
<accession>A0A1F5Q8T4</accession>
<gene>
    <name evidence="7" type="primary">murI</name>
    <name evidence="8" type="ORF">A3J05_01270</name>
</gene>
<dbReference type="AlphaFoldDB" id="A0A1F5Q8T4"/>
<evidence type="ECO:0000256" key="3">
    <source>
        <dbReference type="ARBA" id="ARBA00022960"/>
    </source>
</evidence>
<dbReference type="HAMAP" id="MF_00258">
    <property type="entry name" value="Glu_racemase"/>
    <property type="match status" value="1"/>
</dbReference>
<evidence type="ECO:0000256" key="1">
    <source>
        <dbReference type="ARBA" id="ARBA00001602"/>
    </source>
</evidence>
<feature type="binding site" evidence="7">
    <location>
        <begin position="44"/>
        <end position="45"/>
    </location>
    <ligand>
        <name>substrate</name>
    </ligand>
</feature>
<dbReference type="PROSITE" id="PS00924">
    <property type="entry name" value="ASP_GLU_RACEMASE_2"/>
    <property type="match status" value="1"/>
</dbReference>
<sequence>MKMAEKFIGVFDSGFGGLNTMRGIVRMLPQYNYIYLGDSARAPYGHRSKKQVYEFTTQAVDFLFKNNCELVVLACNTASSDALRKIQKEYLPKHYPHKKVLGVLIPAVEHGVSVTKNKRIGVMATIGTVKSKAFEREMQKLDPEIKVLQQACPLLVPLVEEGKHNSKAAEAILKKYVSPLADRNIDTLLLGCTHYGILEKQIKKHVGKNVQVISETNAVPSKLKDYLKRHKDIANKIGRNKKILFYSTGPISKFEKLGSKFFGSKIKVTGVDLN</sequence>
<feature type="active site" description="Proton donor/acceptor" evidence="7">
    <location>
        <position position="192"/>
    </location>
</feature>
<dbReference type="InterPro" id="IPR018187">
    <property type="entry name" value="Asp/Glu_racemase_AS_1"/>
</dbReference>
<dbReference type="InterPro" id="IPR015942">
    <property type="entry name" value="Asp/Glu/hydantoin_racemase"/>
</dbReference>
<proteinExistence type="inferred from homology"/>
<dbReference type="PANTHER" id="PTHR21198:SF2">
    <property type="entry name" value="GLUTAMATE RACEMASE"/>
    <property type="match status" value="1"/>
</dbReference>
<dbReference type="GO" id="GO:0008881">
    <property type="term" value="F:glutamate racemase activity"/>
    <property type="evidence" value="ECO:0007669"/>
    <property type="project" value="UniProtKB-UniRule"/>
</dbReference>
<comment type="similarity">
    <text evidence="7">Belongs to the aspartate/glutamate racemases family.</text>
</comment>
<dbReference type="InterPro" id="IPR033134">
    <property type="entry name" value="Asp/Glu_racemase_AS_2"/>
</dbReference>
<dbReference type="EMBL" id="MFFF01000029">
    <property type="protein sequence ID" value="OGE98595.1"/>
    <property type="molecule type" value="Genomic_DNA"/>
</dbReference>
<evidence type="ECO:0000256" key="4">
    <source>
        <dbReference type="ARBA" id="ARBA00022984"/>
    </source>
</evidence>
<dbReference type="NCBIfam" id="TIGR00067">
    <property type="entry name" value="glut_race"/>
    <property type="match status" value="1"/>
</dbReference>
<dbReference type="PROSITE" id="PS00923">
    <property type="entry name" value="ASP_GLU_RACEMASE_1"/>
    <property type="match status" value="1"/>
</dbReference>
<dbReference type="EC" id="5.1.1.3" evidence="2 7"/>
<feature type="active site" description="Proton donor/acceptor" evidence="7">
    <location>
        <position position="75"/>
    </location>
</feature>
<comment type="caution">
    <text evidence="8">The sequence shown here is derived from an EMBL/GenBank/DDBJ whole genome shotgun (WGS) entry which is preliminary data.</text>
</comment>
<organism evidence="8 9">
    <name type="scientific">Candidatus Doudnabacteria bacterium RIFCSPLOWO2_02_FULL_48_13</name>
    <dbReference type="NCBI Taxonomy" id="1817845"/>
    <lineage>
        <taxon>Bacteria</taxon>
        <taxon>Candidatus Doudnaibacteriota</taxon>
    </lineage>
</organism>
<comment type="catalytic activity">
    <reaction evidence="1 7">
        <text>L-glutamate = D-glutamate</text>
        <dbReference type="Rhea" id="RHEA:12813"/>
        <dbReference type="ChEBI" id="CHEBI:29985"/>
        <dbReference type="ChEBI" id="CHEBI:29986"/>
        <dbReference type="EC" id="5.1.1.3"/>
    </reaction>
</comment>
<dbReference type="Proteomes" id="UP000177235">
    <property type="component" value="Unassembled WGS sequence"/>
</dbReference>
<name>A0A1F5Q8T4_9BACT</name>
<dbReference type="FunFam" id="3.40.50.1860:FF:000001">
    <property type="entry name" value="Glutamate racemase"/>
    <property type="match status" value="1"/>
</dbReference>
<evidence type="ECO:0000313" key="9">
    <source>
        <dbReference type="Proteomes" id="UP000177235"/>
    </source>
</evidence>
<feature type="binding site" evidence="7">
    <location>
        <begin position="193"/>
        <end position="194"/>
    </location>
    <ligand>
        <name>substrate</name>
    </ligand>
</feature>
<dbReference type="GO" id="GO:0071555">
    <property type="term" value="P:cell wall organization"/>
    <property type="evidence" value="ECO:0007669"/>
    <property type="project" value="UniProtKB-KW"/>
</dbReference>
<dbReference type="PANTHER" id="PTHR21198">
    <property type="entry name" value="GLUTAMATE RACEMASE"/>
    <property type="match status" value="1"/>
</dbReference>
<dbReference type="GO" id="GO:0008360">
    <property type="term" value="P:regulation of cell shape"/>
    <property type="evidence" value="ECO:0007669"/>
    <property type="project" value="UniProtKB-KW"/>
</dbReference>
<dbReference type="Gene3D" id="3.40.50.1860">
    <property type="match status" value="2"/>
</dbReference>
<feature type="binding site" evidence="7">
    <location>
        <begin position="76"/>
        <end position="77"/>
    </location>
    <ligand>
        <name>substrate</name>
    </ligand>
</feature>
<evidence type="ECO:0000256" key="7">
    <source>
        <dbReference type="HAMAP-Rule" id="MF_00258"/>
    </source>
</evidence>
<comment type="function">
    <text evidence="7">Provides the (R)-glutamate required for cell wall biosynthesis.</text>
</comment>
<dbReference type="InterPro" id="IPR004391">
    <property type="entry name" value="Glu_race"/>
</dbReference>
<evidence type="ECO:0000313" key="8">
    <source>
        <dbReference type="EMBL" id="OGE98595.1"/>
    </source>
</evidence>
<keyword evidence="5 7" id="KW-0413">Isomerase</keyword>
<dbReference type="UniPathway" id="UPA00219"/>
<keyword evidence="6 7" id="KW-0961">Cell wall biogenesis/degradation</keyword>
<keyword evidence="4 7" id="KW-0573">Peptidoglycan synthesis</keyword>
<evidence type="ECO:0000256" key="2">
    <source>
        <dbReference type="ARBA" id="ARBA00013090"/>
    </source>
</evidence>
<dbReference type="InterPro" id="IPR001920">
    <property type="entry name" value="Asp/Glu_race"/>
</dbReference>
<comment type="pathway">
    <text evidence="7">Cell wall biogenesis; peptidoglycan biosynthesis.</text>
</comment>
<reference evidence="8 9" key="1">
    <citation type="journal article" date="2016" name="Nat. Commun.">
        <title>Thousands of microbial genomes shed light on interconnected biogeochemical processes in an aquifer system.</title>
        <authorList>
            <person name="Anantharaman K."/>
            <person name="Brown C.T."/>
            <person name="Hug L.A."/>
            <person name="Sharon I."/>
            <person name="Castelle C.J."/>
            <person name="Probst A.J."/>
            <person name="Thomas B.C."/>
            <person name="Singh A."/>
            <person name="Wilkins M.J."/>
            <person name="Karaoz U."/>
            <person name="Brodie E.L."/>
            <person name="Williams K.H."/>
            <person name="Hubbard S.S."/>
            <person name="Banfield J.F."/>
        </authorList>
    </citation>
    <scope>NUCLEOTIDE SEQUENCE [LARGE SCALE GENOMIC DNA]</scope>
</reference>
<feature type="binding site" evidence="7">
    <location>
        <begin position="12"/>
        <end position="13"/>
    </location>
    <ligand>
        <name>substrate</name>
    </ligand>
</feature>
<evidence type="ECO:0000256" key="5">
    <source>
        <dbReference type="ARBA" id="ARBA00023235"/>
    </source>
</evidence>
<dbReference type="SUPFAM" id="SSF53681">
    <property type="entry name" value="Aspartate/glutamate racemase"/>
    <property type="match status" value="2"/>
</dbReference>
<protein>
    <recommendedName>
        <fullName evidence="2 7">Glutamate racemase</fullName>
        <ecNumber evidence="2 7">5.1.1.3</ecNumber>
    </recommendedName>
</protein>